<feature type="region of interest" description="Disordered" evidence="1">
    <location>
        <begin position="1"/>
        <end position="24"/>
    </location>
</feature>
<feature type="region of interest" description="Disordered" evidence="1">
    <location>
        <begin position="40"/>
        <end position="125"/>
    </location>
</feature>
<proteinExistence type="predicted"/>
<feature type="compositionally biased region" description="Basic residues" evidence="1">
    <location>
        <begin position="1"/>
        <end position="11"/>
    </location>
</feature>
<keyword evidence="2" id="KW-1185">Reference proteome</keyword>
<feature type="compositionally biased region" description="Basic and acidic residues" evidence="1">
    <location>
        <begin position="66"/>
        <end position="81"/>
    </location>
</feature>
<reference evidence="2" key="1">
    <citation type="submission" date="2014-07" db="EMBL/GenBank/DDBJ databases">
        <authorList>
            <person name="Martin A.A"/>
            <person name="De Silva N."/>
        </authorList>
    </citation>
    <scope>NUCLEOTIDE SEQUENCE</scope>
</reference>
<sequence length="609" mass="71239">MCGGAKKKKFGTKSSKPSIKTSCQANSIDTVQKTEYEKFAVEPNNGKKNDKTNNLSNLNNKKSKKPSRDKVKALSIKKDVEGSNIVEKSIKSQKDDSYHSSRYFTTDDRKKKDDPKKYKPYESTEENFNEKIDKIDNKTNEASNNLSSKILSKKVCQSSYKEKNCRRDTLTYNDIFGASNTVYNNVFIKKALNESENDLESPECKKATEIIANLISNYQYFYKEYLGYYAFLLDATLFFEINYQFLTALNVPRWNKNETFRKTTIVVVGNKLEENAKFISYLLKKEDNDILHEITQHPENNISFYRPDNNFNKNGPFGDLEQKFCDIEWVIFEKYRKSHLNSTTFSNSPFLEKYNILQLYDPVDKTNSSLNEINAINEYIFKKTDLTTIVLDDKKIDRNFKRRLKKLKQFSNKVLFAINVSNPLHTKKDITIKKEIIRWFVTDKFKKNKPVKIVTLDPKNLRFSDDKVGKAINYDMKCLNDWVTYHQYKALYNRCHEIIKCCKLAISYVLLLNGILHVDSLKNLISDEVIKDEAIKELKKKFIILAKDLKLPFNEEIVGPRIKFINIIKNDFKLPYLPLAFRYIPRLPKFDSFVPNESKEEQNDQSENK</sequence>
<evidence type="ECO:0000313" key="3">
    <source>
        <dbReference type="WBParaSite" id="SVE_0453700.1"/>
    </source>
</evidence>
<feature type="compositionally biased region" description="Basic and acidic residues" evidence="1">
    <location>
        <begin position="88"/>
        <end position="125"/>
    </location>
</feature>
<dbReference type="Proteomes" id="UP000035680">
    <property type="component" value="Unassembled WGS sequence"/>
</dbReference>
<dbReference type="WBParaSite" id="SVE_0453700.1">
    <property type="protein sequence ID" value="SVE_0453700.1"/>
    <property type="gene ID" value="SVE_0453700"/>
</dbReference>
<name>A0A0K0F6U1_STRVS</name>
<evidence type="ECO:0000313" key="2">
    <source>
        <dbReference type="Proteomes" id="UP000035680"/>
    </source>
</evidence>
<reference evidence="3" key="2">
    <citation type="submission" date="2015-08" db="UniProtKB">
        <authorList>
            <consortium name="WormBaseParasite"/>
        </authorList>
    </citation>
    <scope>IDENTIFICATION</scope>
</reference>
<protein>
    <submittedName>
        <fullName evidence="3">FCP1 homology domain-containing protein</fullName>
    </submittedName>
</protein>
<evidence type="ECO:0000256" key="1">
    <source>
        <dbReference type="SAM" id="MobiDB-lite"/>
    </source>
</evidence>
<dbReference type="AlphaFoldDB" id="A0A0K0F6U1"/>
<accession>A0A0K0F6U1</accession>
<organism evidence="2 3">
    <name type="scientific">Strongyloides venezuelensis</name>
    <name type="common">Threadworm</name>
    <dbReference type="NCBI Taxonomy" id="75913"/>
    <lineage>
        <taxon>Eukaryota</taxon>
        <taxon>Metazoa</taxon>
        <taxon>Ecdysozoa</taxon>
        <taxon>Nematoda</taxon>
        <taxon>Chromadorea</taxon>
        <taxon>Rhabditida</taxon>
        <taxon>Tylenchina</taxon>
        <taxon>Panagrolaimomorpha</taxon>
        <taxon>Strongyloidoidea</taxon>
        <taxon>Strongyloididae</taxon>
        <taxon>Strongyloides</taxon>
    </lineage>
</organism>
<feature type="compositionally biased region" description="Basic and acidic residues" evidence="1">
    <location>
        <begin position="40"/>
        <end position="51"/>
    </location>
</feature>